<evidence type="ECO:0000259" key="1">
    <source>
        <dbReference type="Pfam" id="PF03372"/>
    </source>
</evidence>
<dbReference type="SUPFAM" id="SSF56219">
    <property type="entry name" value="DNase I-like"/>
    <property type="match status" value="1"/>
</dbReference>
<evidence type="ECO:0000313" key="3">
    <source>
        <dbReference type="RefSeq" id="XP_052756854.1"/>
    </source>
</evidence>
<dbReference type="RefSeq" id="XP_052756854.1">
    <property type="nucleotide sequence ID" value="XM_052900894.1"/>
</dbReference>
<dbReference type="GeneID" id="128202040"/>
<dbReference type="InterPro" id="IPR005135">
    <property type="entry name" value="Endo/exonuclease/phosphatase"/>
</dbReference>
<dbReference type="PANTHER" id="PTHR33395:SF22">
    <property type="entry name" value="REVERSE TRANSCRIPTASE DOMAIN-CONTAINING PROTEIN"/>
    <property type="match status" value="1"/>
</dbReference>
<reference evidence="3" key="1">
    <citation type="submission" date="2025-08" db="UniProtKB">
        <authorList>
            <consortium name="RefSeq"/>
        </authorList>
    </citation>
    <scope>IDENTIFICATION</scope>
    <source>
        <tissue evidence="3">Whole larvae</tissue>
    </source>
</reference>
<dbReference type="Pfam" id="PF03372">
    <property type="entry name" value="Exo_endo_phos"/>
    <property type="match status" value="1"/>
</dbReference>
<feature type="domain" description="Endonuclease/exonuclease/phosphatase" evidence="1">
    <location>
        <begin position="14"/>
        <end position="215"/>
    </location>
</feature>
<dbReference type="InterPro" id="IPR036691">
    <property type="entry name" value="Endo/exonu/phosph_ase_sf"/>
</dbReference>
<evidence type="ECO:0000313" key="2">
    <source>
        <dbReference type="Proteomes" id="UP001652740"/>
    </source>
</evidence>
<sequence length="389" mass="44362">MIKKSISFRLGLINIRSLNTGQDELVAAVNNYRLDVLAINETWLKNDQTGLAPAIPGYVFKHKARKTGSRGGGVGFYYKKGLRIRVLPHPTSDLEQMWVELHLPGTARLAIGTAYRPESVSVDTAIENLSSSLDTFSSYDSIYILTDFNVNINNKGASSTSALTTFLFQRNLYQLVNEPTRVTDNTSSQIDLVITDTPAICSGIYVYHNPKLSDHAMVVAELKMNKPQRSPQYIYKRILGNIDMNSFNNDLISLDWESVNKMTTLDARVNRFNELINTLFDVHAPMRKICINSNKPHPWITDNIKIMMRLRDSALRRARASGEDSHFDYYKSLRNYTSGALEREKKAYFTFYINNNKNKPKQMWHHLKQICTTNNVDQSLIPDHLMNPC</sequence>
<dbReference type="PANTHER" id="PTHR33395">
    <property type="entry name" value="TRANSCRIPTASE, PUTATIVE-RELATED-RELATED"/>
    <property type="match status" value="1"/>
</dbReference>
<gene>
    <name evidence="3" type="primary">LOC128202040</name>
</gene>
<name>A0ABM3MZV8_GALME</name>
<proteinExistence type="predicted"/>
<accession>A0ABM3MZV8</accession>
<keyword evidence="2" id="KW-1185">Reference proteome</keyword>
<dbReference type="Gene3D" id="3.60.10.10">
    <property type="entry name" value="Endonuclease/exonuclease/phosphatase"/>
    <property type="match status" value="1"/>
</dbReference>
<organism evidence="2 3">
    <name type="scientific">Galleria mellonella</name>
    <name type="common">Greater wax moth</name>
    <dbReference type="NCBI Taxonomy" id="7137"/>
    <lineage>
        <taxon>Eukaryota</taxon>
        <taxon>Metazoa</taxon>
        <taxon>Ecdysozoa</taxon>
        <taxon>Arthropoda</taxon>
        <taxon>Hexapoda</taxon>
        <taxon>Insecta</taxon>
        <taxon>Pterygota</taxon>
        <taxon>Neoptera</taxon>
        <taxon>Endopterygota</taxon>
        <taxon>Lepidoptera</taxon>
        <taxon>Glossata</taxon>
        <taxon>Ditrysia</taxon>
        <taxon>Pyraloidea</taxon>
        <taxon>Pyralidae</taxon>
        <taxon>Galleriinae</taxon>
        <taxon>Galleria</taxon>
    </lineage>
</organism>
<protein>
    <submittedName>
        <fullName evidence="3">Uncharacterized protein LOC128202040</fullName>
    </submittedName>
</protein>
<dbReference type="Proteomes" id="UP001652740">
    <property type="component" value="Unplaced"/>
</dbReference>